<comment type="pathway">
    <text evidence="2 12">One-carbon metabolism; tetrahydrofolate interconversion.</text>
</comment>
<dbReference type="InterPro" id="IPR029041">
    <property type="entry name" value="FAD-linked_oxidoreductase-like"/>
</dbReference>
<comment type="pathway">
    <text evidence="10">Amino-acid biosynthesis; L-methionine biosynthesis via de novo pathway.</text>
</comment>
<accession>A0A5N0T7Q2</accession>
<evidence type="ECO:0000256" key="5">
    <source>
        <dbReference type="ARBA" id="ARBA00022630"/>
    </source>
</evidence>
<proteinExistence type="inferred from homology"/>
<comment type="similarity">
    <text evidence="3 12">Belongs to the methylenetetrahydrofolate reductase family.</text>
</comment>
<keyword evidence="8" id="KW-0520">NAD</keyword>
<dbReference type="UniPathway" id="UPA00193"/>
<evidence type="ECO:0000256" key="10">
    <source>
        <dbReference type="ARBA" id="ARBA00034478"/>
    </source>
</evidence>
<evidence type="ECO:0000256" key="12">
    <source>
        <dbReference type="RuleBase" id="RU003862"/>
    </source>
</evidence>
<evidence type="ECO:0000256" key="3">
    <source>
        <dbReference type="ARBA" id="ARBA00006743"/>
    </source>
</evidence>
<keyword evidence="14" id="KW-1185">Reference proteome</keyword>
<evidence type="ECO:0000256" key="7">
    <source>
        <dbReference type="ARBA" id="ARBA00023002"/>
    </source>
</evidence>
<dbReference type="GO" id="GO:0035999">
    <property type="term" value="P:tetrahydrofolate interconversion"/>
    <property type="evidence" value="ECO:0007669"/>
    <property type="project" value="UniProtKB-UniPathway"/>
</dbReference>
<protein>
    <recommendedName>
        <fullName evidence="12">Methylenetetrahydrofolate reductase</fullName>
        <ecNumber evidence="12">1.5.1.54</ecNumber>
    </recommendedName>
</protein>
<evidence type="ECO:0000313" key="14">
    <source>
        <dbReference type="Proteomes" id="UP000325372"/>
    </source>
</evidence>
<evidence type="ECO:0000256" key="8">
    <source>
        <dbReference type="ARBA" id="ARBA00023027"/>
    </source>
</evidence>
<dbReference type="PANTHER" id="PTHR45754:SF3">
    <property type="entry name" value="METHYLENETETRAHYDROFOLATE REDUCTASE (NADPH)"/>
    <property type="match status" value="1"/>
</dbReference>
<dbReference type="Proteomes" id="UP000325372">
    <property type="component" value="Unassembled WGS sequence"/>
</dbReference>
<dbReference type="SUPFAM" id="SSF51730">
    <property type="entry name" value="FAD-linked oxidoreductase"/>
    <property type="match status" value="1"/>
</dbReference>
<dbReference type="EMBL" id="VYXP01000006">
    <property type="protein sequence ID" value="KAA9130950.1"/>
    <property type="molecule type" value="Genomic_DNA"/>
</dbReference>
<dbReference type="GO" id="GO:0005829">
    <property type="term" value="C:cytosol"/>
    <property type="evidence" value="ECO:0007669"/>
    <property type="project" value="InterPro"/>
</dbReference>
<keyword evidence="7 12" id="KW-0560">Oxidoreductase</keyword>
<comment type="catalytic activity">
    <reaction evidence="11">
        <text>(6S)-5-methyl-5,6,7,8-tetrahydrofolate + NAD(+) = (6R)-5,10-methylene-5,6,7,8-tetrahydrofolate + NADH + H(+)</text>
        <dbReference type="Rhea" id="RHEA:19821"/>
        <dbReference type="ChEBI" id="CHEBI:15378"/>
        <dbReference type="ChEBI" id="CHEBI:15636"/>
        <dbReference type="ChEBI" id="CHEBI:18608"/>
        <dbReference type="ChEBI" id="CHEBI:57540"/>
        <dbReference type="ChEBI" id="CHEBI:57945"/>
        <dbReference type="EC" id="1.5.1.54"/>
    </reaction>
    <physiologicalReaction direction="right-to-left" evidence="11">
        <dbReference type="Rhea" id="RHEA:19823"/>
    </physiologicalReaction>
</comment>
<keyword evidence="5 12" id="KW-0285">Flavoprotein</keyword>
<organism evidence="13 14">
    <name type="scientific">Marinihelvus fidelis</name>
    <dbReference type="NCBI Taxonomy" id="2613842"/>
    <lineage>
        <taxon>Bacteria</taxon>
        <taxon>Pseudomonadati</taxon>
        <taxon>Pseudomonadota</taxon>
        <taxon>Gammaproteobacteria</taxon>
        <taxon>Chromatiales</taxon>
        <taxon>Wenzhouxiangellaceae</taxon>
        <taxon>Marinihelvus</taxon>
    </lineage>
</organism>
<dbReference type="GO" id="GO:0071949">
    <property type="term" value="F:FAD binding"/>
    <property type="evidence" value="ECO:0007669"/>
    <property type="project" value="TreeGrafter"/>
</dbReference>
<comment type="cofactor">
    <cofactor evidence="1 12">
        <name>FAD</name>
        <dbReference type="ChEBI" id="CHEBI:57692"/>
    </cofactor>
</comment>
<keyword evidence="6 12" id="KW-0274">FAD</keyword>
<evidence type="ECO:0000256" key="4">
    <source>
        <dbReference type="ARBA" id="ARBA00022605"/>
    </source>
</evidence>
<gene>
    <name evidence="13" type="primary">metF</name>
    <name evidence="13" type="ORF">F3N42_11390</name>
</gene>
<keyword evidence="4" id="KW-0028">Amino-acid biosynthesis</keyword>
<dbReference type="GO" id="GO:0009086">
    <property type="term" value="P:methionine biosynthetic process"/>
    <property type="evidence" value="ECO:0007669"/>
    <property type="project" value="UniProtKB-KW"/>
</dbReference>
<evidence type="ECO:0000256" key="11">
    <source>
        <dbReference type="ARBA" id="ARBA00048628"/>
    </source>
</evidence>
<evidence type="ECO:0000256" key="1">
    <source>
        <dbReference type="ARBA" id="ARBA00001974"/>
    </source>
</evidence>
<dbReference type="AlphaFoldDB" id="A0A5N0T7Q2"/>
<dbReference type="NCBIfam" id="TIGR00676">
    <property type="entry name" value="fadh2"/>
    <property type="match status" value="1"/>
</dbReference>
<dbReference type="EC" id="1.5.1.54" evidence="12"/>
<dbReference type="RefSeq" id="WP_150864588.1">
    <property type="nucleotide sequence ID" value="NZ_VYXP01000006.1"/>
</dbReference>
<reference evidence="13 14" key="1">
    <citation type="submission" date="2019-09" db="EMBL/GenBank/DDBJ databases">
        <title>Wenzhouxiangella sp. Genome sequencing and assembly.</title>
        <authorList>
            <person name="Zhang R."/>
        </authorList>
    </citation>
    <scope>NUCLEOTIDE SEQUENCE [LARGE SCALE GENOMIC DNA]</scope>
    <source>
        <strain evidence="13 14">W260</strain>
    </source>
</reference>
<evidence type="ECO:0000313" key="13">
    <source>
        <dbReference type="EMBL" id="KAA9130950.1"/>
    </source>
</evidence>
<dbReference type="CDD" id="cd00537">
    <property type="entry name" value="MTHFR"/>
    <property type="match status" value="1"/>
</dbReference>
<evidence type="ECO:0000256" key="9">
    <source>
        <dbReference type="ARBA" id="ARBA00023167"/>
    </source>
</evidence>
<keyword evidence="9" id="KW-0486">Methionine biosynthesis</keyword>
<dbReference type="GO" id="GO:0106312">
    <property type="term" value="F:methylenetetrahydrofolate reductase (NADH) activity"/>
    <property type="evidence" value="ECO:0007669"/>
    <property type="project" value="UniProtKB-EC"/>
</dbReference>
<dbReference type="InterPro" id="IPR003171">
    <property type="entry name" value="Mehydrof_redctse-like"/>
</dbReference>
<dbReference type="InterPro" id="IPR004620">
    <property type="entry name" value="MTHF_reductase_bac"/>
</dbReference>
<evidence type="ECO:0000256" key="6">
    <source>
        <dbReference type="ARBA" id="ARBA00022827"/>
    </source>
</evidence>
<dbReference type="PANTHER" id="PTHR45754">
    <property type="entry name" value="METHYLENETETRAHYDROFOLATE REDUCTASE"/>
    <property type="match status" value="1"/>
</dbReference>
<dbReference type="Pfam" id="PF02219">
    <property type="entry name" value="MTHFR"/>
    <property type="match status" value="1"/>
</dbReference>
<sequence length="279" mass="30842">MKCSFEFFPPRNAEQELVLQSTWQKLARLEPGYLSVTFGAGGSTQEATHRTVLDLIERSGVPVAPHISCMAPSLDVLDRLLDTYAADGVDRLVVLRGDWPEDADFTPPFRYASELVAHVHDRHPGRFSVEVGCYPEIHPESESMDSEIRWFKEKVDAGADAAITQYFFNADAYFEFVERCRAAGISIPIIPGIMPITNYTQLARFSARCGAKIPAALAEKLQSFGDDGAAIRDYGLDVVTKLCEDLVAGGAPGLHFYTLNRANATMKIWQRLNGDHSSP</sequence>
<dbReference type="Gene3D" id="3.20.20.220">
    <property type="match status" value="1"/>
</dbReference>
<comment type="caution">
    <text evidence="13">The sequence shown here is derived from an EMBL/GenBank/DDBJ whole genome shotgun (WGS) entry which is preliminary data.</text>
</comment>
<name>A0A5N0T7Q2_9GAMM</name>
<evidence type="ECO:0000256" key="2">
    <source>
        <dbReference type="ARBA" id="ARBA00004777"/>
    </source>
</evidence>